<sequence>MNASGEFLVSASSRTLFGLRTCDLGWNAVLGLAEGLISLRGNRTTLAFLDERTVLRQVIDALYRDQLSRRLLLPGGSRIFSLLANALQAKPTPVRFSAGTFVPALLTFLEKGRRIGIAGEDIARIDALRGHFARHAPWHDIVTIAPDDEIVQRCDLIIVDAANPAAERRMERRLSSVPAGLVVMAGSGLSGFIEDAPVRVGAKVPSMPAKASFA</sequence>
<protein>
    <submittedName>
        <fullName evidence="1">Uncharacterized protein</fullName>
    </submittedName>
</protein>
<reference evidence="1 2" key="1">
    <citation type="submission" date="2024-05" db="EMBL/GenBank/DDBJ databases">
        <title>Neorhizobium sp. Rsf11, a plant growth promoting and heavy metal resistant PAH-degrader.</title>
        <authorList>
            <person name="Golubev S.N."/>
            <person name="Muratova A.Y."/>
            <person name="Markelova M.I."/>
        </authorList>
    </citation>
    <scope>NUCLEOTIDE SEQUENCE [LARGE SCALE GENOMIC DNA]</scope>
    <source>
        <strain evidence="1 2">Rsf11</strain>
    </source>
</reference>
<name>A0ABV0LVS1_9HYPH</name>
<evidence type="ECO:0000313" key="1">
    <source>
        <dbReference type="EMBL" id="MEQ1403681.1"/>
    </source>
</evidence>
<keyword evidence="2" id="KW-1185">Reference proteome</keyword>
<dbReference type="Proteomes" id="UP001496627">
    <property type="component" value="Unassembled WGS sequence"/>
</dbReference>
<accession>A0ABV0LVS1</accession>
<dbReference type="EMBL" id="JBEAAL010000001">
    <property type="protein sequence ID" value="MEQ1403681.1"/>
    <property type="molecule type" value="Genomic_DNA"/>
</dbReference>
<gene>
    <name evidence="1" type="ORF">ABK249_01935</name>
</gene>
<proteinExistence type="predicted"/>
<evidence type="ECO:0000313" key="2">
    <source>
        <dbReference type="Proteomes" id="UP001496627"/>
    </source>
</evidence>
<dbReference type="RefSeq" id="WP_348862055.1">
    <property type="nucleotide sequence ID" value="NZ_JBEAAL010000001.1"/>
</dbReference>
<comment type="caution">
    <text evidence="1">The sequence shown here is derived from an EMBL/GenBank/DDBJ whole genome shotgun (WGS) entry which is preliminary data.</text>
</comment>
<organism evidence="1 2">
    <name type="scientific">Neorhizobium phenanthreniclasticum</name>
    <dbReference type="NCBI Taxonomy" id="3157917"/>
    <lineage>
        <taxon>Bacteria</taxon>
        <taxon>Pseudomonadati</taxon>
        <taxon>Pseudomonadota</taxon>
        <taxon>Alphaproteobacteria</taxon>
        <taxon>Hyphomicrobiales</taxon>
        <taxon>Rhizobiaceae</taxon>
        <taxon>Rhizobium/Agrobacterium group</taxon>
        <taxon>Neorhizobium</taxon>
    </lineage>
</organism>